<keyword evidence="2" id="KW-1185">Reference proteome</keyword>
<organism evidence="1 2">
    <name type="scientific">Paenibacillus alvei</name>
    <name type="common">Bacillus alvei</name>
    <dbReference type="NCBI Taxonomy" id="44250"/>
    <lineage>
        <taxon>Bacteria</taxon>
        <taxon>Bacillati</taxon>
        <taxon>Bacillota</taxon>
        <taxon>Bacilli</taxon>
        <taxon>Bacillales</taxon>
        <taxon>Paenibacillaceae</taxon>
        <taxon>Paenibacillus</taxon>
    </lineage>
</organism>
<dbReference type="InterPro" id="IPR008767">
    <property type="entry name" value="Phage_SPP1_head-tail_adaptor"/>
</dbReference>
<name>A0ABT4H6T3_PAEAL</name>
<dbReference type="Proteomes" id="UP001527181">
    <property type="component" value="Unassembled WGS sequence"/>
</dbReference>
<evidence type="ECO:0000313" key="1">
    <source>
        <dbReference type="EMBL" id="MCY9764700.1"/>
    </source>
</evidence>
<evidence type="ECO:0000313" key="2">
    <source>
        <dbReference type="Proteomes" id="UP001527181"/>
    </source>
</evidence>
<reference evidence="1 2" key="1">
    <citation type="submission" date="2022-05" db="EMBL/GenBank/DDBJ databases">
        <title>Genome Sequencing of Bee-Associated Microbes.</title>
        <authorList>
            <person name="Dunlap C."/>
        </authorList>
    </citation>
    <scope>NUCLEOTIDE SEQUENCE [LARGE SCALE GENOMIC DNA]</scope>
    <source>
        <strain evidence="1 2">NRRL B-04010</strain>
    </source>
</reference>
<accession>A0ABT4H6T3</accession>
<comment type="caution">
    <text evidence="1">The sequence shown here is derived from an EMBL/GenBank/DDBJ whole genome shotgun (WGS) entry which is preliminary data.</text>
</comment>
<dbReference type="InterPro" id="IPR038666">
    <property type="entry name" value="SSP1_head-tail_sf"/>
</dbReference>
<protein>
    <submittedName>
        <fullName evidence="1">Phage head closure protein</fullName>
    </submittedName>
</protein>
<dbReference type="Pfam" id="PF05521">
    <property type="entry name" value="Phage_HCP"/>
    <property type="match status" value="1"/>
</dbReference>
<dbReference type="NCBIfam" id="TIGR01563">
    <property type="entry name" value="gp16_SPP1"/>
    <property type="match status" value="1"/>
</dbReference>
<dbReference type="RefSeq" id="WP_268641235.1">
    <property type="nucleotide sequence ID" value="NZ_JAMDNP010000106.1"/>
</dbReference>
<gene>
    <name evidence="1" type="ORF">M5X12_29850</name>
</gene>
<dbReference type="Gene3D" id="2.40.10.270">
    <property type="entry name" value="Bacteriophage SPP1 head-tail adaptor protein"/>
    <property type="match status" value="1"/>
</dbReference>
<dbReference type="EMBL" id="JAMDNP010000106">
    <property type="protein sequence ID" value="MCY9764700.1"/>
    <property type="molecule type" value="Genomic_DNA"/>
</dbReference>
<proteinExistence type="predicted"/>
<sequence length="122" mass="14393">MIRLQQFKYNQKLNSGRLNRRIVIQEKVFSENESGYPSPNPSWEEVTTVWASREPLRGREFFAAAAVQYEKTIKFKIRHREDIKAGMRVLEKGRIYDIYAVLDDVKGDRSETHLMTTERNDV</sequence>